<organism evidence="10 11">
    <name type="scientific">Roseofilum casamattae BLCC-M143</name>
    <dbReference type="NCBI Taxonomy" id="3022442"/>
    <lineage>
        <taxon>Bacteria</taxon>
        <taxon>Bacillati</taxon>
        <taxon>Cyanobacteriota</taxon>
        <taxon>Cyanophyceae</taxon>
        <taxon>Desertifilales</taxon>
        <taxon>Desertifilaceae</taxon>
        <taxon>Roseofilum</taxon>
        <taxon>Roseofilum casamattae</taxon>
    </lineage>
</organism>
<evidence type="ECO:0000256" key="7">
    <source>
        <dbReference type="PROSITE-ProRule" id="PRU00169"/>
    </source>
</evidence>
<keyword evidence="10" id="KW-0808">Transferase</keyword>
<dbReference type="GO" id="GO:0008168">
    <property type="term" value="F:methyltransferase activity"/>
    <property type="evidence" value="ECO:0007669"/>
    <property type="project" value="UniProtKB-KW"/>
</dbReference>
<feature type="active site" evidence="5 6">
    <location>
        <position position="303"/>
    </location>
</feature>
<comment type="domain">
    <text evidence="5">Contains a C-terminal catalytic domain, and an N-terminal region which modulates catalytic activity.</text>
</comment>
<dbReference type="EC" id="3.1.1.61" evidence="5"/>
<dbReference type="SUPFAM" id="SSF52738">
    <property type="entry name" value="Methylesterase CheB, C-terminal domain"/>
    <property type="match status" value="1"/>
</dbReference>
<dbReference type="PANTHER" id="PTHR42872:SF6">
    <property type="entry name" value="PROTEIN-GLUTAMATE METHYLESTERASE_PROTEIN-GLUTAMINE GLUTAMINASE"/>
    <property type="match status" value="1"/>
</dbReference>
<sequence>MGYLTRSQNPIRVIIVEDSPIALLILRRMLDASDAIQVVGTARNGKEAIALIPQVNPHVVCTDLHMPEMDGLTLTQEIMAAYPRPILAISSSVRERDTQQVFQLLEAGAVDVFPKPEGGLGVDRDRIQRTLIQKIKVLSGVSVFAHQRHKSDRLSLQPSVPTPRMFSSSRLPSSLGAIALGASTGGPQALQQILSQFPASLPVPIICVQHISQGFLQGFIDWLSSDCQLPISIARSGDRPQPGTIYFPPERSHLLLDRSGRFIYSQEPGVGGHCPSITPTFKAIARYYQRHSIAVLLTGMGRDGADGMLAISNVGGITLAQNEATCTVFGMPKEAIALGAVRQVLPVEAIAPTILHYVPQLSL</sequence>
<comment type="caution">
    <text evidence="10">The sequence shown here is derived from an EMBL/GenBank/DDBJ whole genome shotgun (WGS) entry which is preliminary data.</text>
</comment>
<dbReference type="GO" id="GO:0008984">
    <property type="term" value="F:protein-glutamate methylesterase activity"/>
    <property type="evidence" value="ECO:0007669"/>
    <property type="project" value="UniProtKB-EC"/>
</dbReference>
<proteinExistence type="inferred from homology"/>
<dbReference type="InterPro" id="IPR001789">
    <property type="entry name" value="Sig_transdc_resp-reg_receiver"/>
</dbReference>
<keyword evidence="5 7" id="KW-0597">Phosphoprotein</keyword>
<evidence type="ECO:0000313" key="10">
    <source>
        <dbReference type="EMBL" id="MDJ1182020.1"/>
    </source>
</evidence>
<comment type="similarity">
    <text evidence="5">Belongs to the CheB family.</text>
</comment>
<dbReference type="CDD" id="cd17541">
    <property type="entry name" value="REC_CheB-like"/>
    <property type="match status" value="1"/>
</dbReference>
<dbReference type="HAMAP" id="MF_00099">
    <property type="entry name" value="CheB_chemtxs"/>
    <property type="match status" value="1"/>
</dbReference>
<dbReference type="PROSITE" id="PS50110">
    <property type="entry name" value="RESPONSE_REGULATORY"/>
    <property type="match status" value="1"/>
</dbReference>
<dbReference type="InterPro" id="IPR011006">
    <property type="entry name" value="CheY-like_superfamily"/>
</dbReference>
<keyword evidence="11" id="KW-1185">Reference proteome</keyword>
<dbReference type="SUPFAM" id="SSF52172">
    <property type="entry name" value="CheY-like"/>
    <property type="match status" value="1"/>
</dbReference>
<feature type="active site" evidence="5 6">
    <location>
        <position position="210"/>
    </location>
</feature>
<evidence type="ECO:0000313" key="11">
    <source>
        <dbReference type="Proteomes" id="UP001232992"/>
    </source>
</evidence>
<evidence type="ECO:0000256" key="3">
    <source>
        <dbReference type="ARBA" id="ARBA00022801"/>
    </source>
</evidence>
<dbReference type="InterPro" id="IPR035909">
    <property type="entry name" value="CheB_C"/>
</dbReference>
<dbReference type="Pfam" id="PF01339">
    <property type="entry name" value="CheB_methylest"/>
    <property type="match status" value="1"/>
</dbReference>
<comment type="subcellular location">
    <subcellularLocation>
        <location evidence="5">Cytoplasm</location>
    </subcellularLocation>
</comment>
<name>A0ABT7BS72_9CYAN</name>
<dbReference type="RefSeq" id="WP_283756669.1">
    <property type="nucleotide sequence ID" value="NZ_JAQOSQ010000001.1"/>
</dbReference>
<evidence type="ECO:0000259" key="8">
    <source>
        <dbReference type="PROSITE" id="PS50110"/>
    </source>
</evidence>
<comment type="function">
    <text evidence="5">Involved in chemotaxis. Part of a chemotaxis signal transduction system that modulates chemotaxis in response to various stimuli. Catalyzes the demethylation of specific methylglutamate residues introduced into the chemoreceptors (methyl-accepting chemotaxis proteins or MCP) by CheR. Also mediates the irreversible deamidation of specific glutamine residues to glutamic acid.</text>
</comment>
<dbReference type="SMART" id="SM00448">
    <property type="entry name" value="REC"/>
    <property type="match status" value="1"/>
</dbReference>
<protein>
    <recommendedName>
        <fullName evidence="5">Protein-glutamate methylesterase/protein-glutamine glutaminase</fullName>
        <ecNumber evidence="5">3.1.1.61</ecNumber>
        <ecNumber evidence="5">3.5.1.44</ecNumber>
    </recommendedName>
</protein>
<accession>A0ABT7BS72</accession>
<keyword evidence="2 5" id="KW-0145">Chemotaxis</keyword>
<evidence type="ECO:0000256" key="4">
    <source>
        <dbReference type="ARBA" id="ARBA00048267"/>
    </source>
</evidence>
<feature type="modified residue" description="4-aspartylphosphate" evidence="5 7">
    <location>
        <position position="63"/>
    </location>
</feature>
<dbReference type="InterPro" id="IPR008248">
    <property type="entry name" value="CheB-like"/>
</dbReference>
<dbReference type="Gene3D" id="3.40.50.180">
    <property type="entry name" value="Methylesterase CheB, C-terminal domain"/>
    <property type="match status" value="1"/>
</dbReference>
<evidence type="ECO:0000259" key="9">
    <source>
        <dbReference type="PROSITE" id="PS50122"/>
    </source>
</evidence>
<evidence type="ECO:0000256" key="5">
    <source>
        <dbReference type="HAMAP-Rule" id="MF_00099"/>
    </source>
</evidence>
<gene>
    <name evidence="5 10" type="primary">cheB</name>
    <name evidence="10" type="ORF">PMH09_02325</name>
</gene>
<dbReference type="EMBL" id="JAQOSQ010000001">
    <property type="protein sequence ID" value="MDJ1182020.1"/>
    <property type="molecule type" value="Genomic_DNA"/>
</dbReference>
<dbReference type="NCBIfam" id="NF001965">
    <property type="entry name" value="PRK00742.1"/>
    <property type="match status" value="1"/>
</dbReference>
<evidence type="ECO:0000256" key="6">
    <source>
        <dbReference type="PROSITE-ProRule" id="PRU00050"/>
    </source>
</evidence>
<dbReference type="EC" id="3.5.1.44" evidence="5"/>
<dbReference type="PANTHER" id="PTHR42872">
    <property type="entry name" value="PROTEIN-GLUTAMATE METHYLESTERASE/PROTEIN-GLUTAMINE GLUTAMINASE"/>
    <property type="match status" value="1"/>
</dbReference>
<dbReference type="Pfam" id="PF00072">
    <property type="entry name" value="Response_reg"/>
    <property type="match status" value="1"/>
</dbReference>
<feature type="domain" description="Response regulatory" evidence="8">
    <location>
        <begin position="12"/>
        <end position="130"/>
    </location>
</feature>
<dbReference type="GO" id="GO:0032259">
    <property type="term" value="P:methylation"/>
    <property type="evidence" value="ECO:0007669"/>
    <property type="project" value="UniProtKB-KW"/>
</dbReference>
<dbReference type="PIRSF" id="PIRSF000876">
    <property type="entry name" value="RR_chemtxs_CheB"/>
    <property type="match status" value="1"/>
</dbReference>
<keyword evidence="1 5" id="KW-0963">Cytoplasm</keyword>
<comment type="catalytic activity">
    <reaction evidence="5">
        <text>L-glutaminyl-[protein] + H2O = L-glutamyl-[protein] + NH4(+)</text>
        <dbReference type="Rhea" id="RHEA:16441"/>
        <dbReference type="Rhea" id="RHEA-COMP:10207"/>
        <dbReference type="Rhea" id="RHEA-COMP:10208"/>
        <dbReference type="ChEBI" id="CHEBI:15377"/>
        <dbReference type="ChEBI" id="CHEBI:28938"/>
        <dbReference type="ChEBI" id="CHEBI:29973"/>
        <dbReference type="ChEBI" id="CHEBI:30011"/>
        <dbReference type="EC" id="3.5.1.44"/>
    </reaction>
</comment>
<evidence type="ECO:0000256" key="1">
    <source>
        <dbReference type="ARBA" id="ARBA00022490"/>
    </source>
</evidence>
<comment type="PTM">
    <text evidence="5">Phosphorylated by CheA. Phosphorylation of the N-terminal regulatory domain activates the methylesterase activity.</text>
</comment>
<keyword evidence="3 5" id="KW-0378">Hydrolase</keyword>
<dbReference type="PROSITE" id="PS50122">
    <property type="entry name" value="CHEB"/>
    <property type="match status" value="1"/>
</dbReference>
<dbReference type="CDD" id="cd16432">
    <property type="entry name" value="CheB_Rec"/>
    <property type="match status" value="1"/>
</dbReference>
<dbReference type="Proteomes" id="UP001232992">
    <property type="component" value="Unassembled WGS sequence"/>
</dbReference>
<dbReference type="Gene3D" id="3.40.50.2300">
    <property type="match status" value="1"/>
</dbReference>
<reference evidence="10 11" key="1">
    <citation type="submission" date="2023-01" db="EMBL/GenBank/DDBJ databases">
        <title>Novel diversity within Roseofilum (Cyanobacteria; Desertifilaceae) from marine benthic mats with descriptions of four novel species.</title>
        <authorList>
            <person name="Wang Y."/>
            <person name="Berthold D.E."/>
            <person name="Hu J."/>
            <person name="Lefler F.W."/>
            <person name="Laughinghouse H.D. IV."/>
        </authorList>
    </citation>
    <scope>NUCLEOTIDE SEQUENCE [LARGE SCALE GENOMIC DNA]</scope>
    <source>
        <strain evidence="10 11">BLCC-M143</strain>
    </source>
</reference>
<feature type="domain" description="CheB-type methylesterase" evidence="9">
    <location>
        <begin position="171"/>
        <end position="361"/>
    </location>
</feature>
<evidence type="ECO:0000256" key="2">
    <source>
        <dbReference type="ARBA" id="ARBA00022500"/>
    </source>
</evidence>
<feature type="active site" evidence="5 6">
    <location>
        <position position="183"/>
    </location>
</feature>
<comment type="catalytic activity">
    <reaction evidence="4 5">
        <text>[protein]-L-glutamate 5-O-methyl ester + H2O = L-glutamyl-[protein] + methanol + H(+)</text>
        <dbReference type="Rhea" id="RHEA:23236"/>
        <dbReference type="Rhea" id="RHEA-COMP:10208"/>
        <dbReference type="Rhea" id="RHEA-COMP:10311"/>
        <dbReference type="ChEBI" id="CHEBI:15377"/>
        <dbReference type="ChEBI" id="CHEBI:15378"/>
        <dbReference type="ChEBI" id="CHEBI:17790"/>
        <dbReference type="ChEBI" id="CHEBI:29973"/>
        <dbReference type="ChEBI" id="CHEBI:82795"/>
        <dbReference type="EC" id="3.1.1.61"/>
    </reaction>
</comment>
<dbReference type="InterPro" id="IPR000673">
    <property type="entry name" value="Sig_transdc_resp-reg_Me-estase"/>
</dbReference>
<keyword evidence="10" id="KW-0489">Methyltransferase</keyword>